<gene>
    <name evidence="1" type="ORF">EUGRSUZ_F04147</name>
</gene>
<reference evidence="1" key="1">
    <citation type="submission" date="2013-07" db="EMBL/GenBank/DDBJ databases">
        <title>The genome of Eucalyptus grandis.</title>
        <authorList>
            <person name="Schmutz J."/>
            <person name="Hayes R."/>
            <person name="Myburg A."/>
            <person name="Tuskan G."/>
            <person name="Grattapaglia D."/>
            <person name="Rokhsar D.S."/>
        </authorList>
    </citation>
    <scope>NUCLEOTIDE SEQUENCE</scope>
    <source>
        <tissue evidence="1">Leaf extractions</tissue>
    </source>
</reference>
<name>A0A059BXU0_EUCGR</name>
<dbReference type="Gramene" id="KCW71048">
    <property type="protein sequence ID" value="KCW71048"/>
    <property type="gene ID" value="EUGRSUZ_F04147"/>
</dbReference>
<proteinExistence type="predicted"/>
<protein>
    <submittedName>
        <fullName evidence="1">Uncharacterized protein</fullName>
    </submittedName>
</protein>
<evidence type="ECO:0000313" key="1">
    <source>
        <dbReference type="EMBL" id="KCW71048.1"/>
    </source>
</evidence>
<accession>A0A059BXU0</accession>
<dbReference type="AlphaFoldDB" id="A0A059BXU0"/>
<dbReference type="InParanoid" id="A0A059BXU0"/>
<organism evidence="1">
    <name type="scientific">Eucalyptus grandis</name>
    <name type="common">Flooded gum</name>
    <dbReference type="NCBI Taxonomy" id="71139"/>
    <lineage>
        <taxon>Eukaryota</taxon>
        <taxon>Viridiplantae</taxon>
        <taxon>Streptophyta</taxon>
        <taxon>Embryophyta</taxon>
        <taxon>Tracheophyta</taxon>
        <taxon>Spermatophyta</taxon>
        <taxon>Magnoliopsida</taxon>
        <taxon>eudicotyledons</taxon>
        <taxon>Gunneridae</taxon>
        <taxon>Pentapetalae</taxon>
        <taxon>rosids</taxon>
        <taxon>malvids</taxon>
        <taxon>Myrtales</taxon>
        <taxon>Myrtaceae</taxon>
        <taxon>Myrtoideae</taxon>
        <taxon>Eucalypteae</taxon>
        <taxon>Eucalyptus</taxon>
    </lineage>
</organism>
<sequence>MFVGYQILKGQDIIFRSKKRTRNNERLTSRCLWNMKCQNVKMLRSKSFSSYSANDIWSSILLSIALHEKVKFLHNCNAY</sequence>
<dbReference type="EMBL" id="KK198758">
    <property type="protein sequence ID" value="KCW71048.1"/>
    <property type="molecule type" value="Genomic_DNA"/>
</dbReference>